<accession>A0A975BUZ6</accession>
<reference evidence="2" key="1">
    <citation type="journal article" date="2021" name="Microb. Physiol.">
        <title>Proteogenomic Insights into the Physiology of Marine, Sulfate-Reducing, Filamentous Desulfonema limicola and Desulfonema magnum.</title>
        <authorList>
            <person name="Schnaars V."/>
            <person name="Wohlbrand L."/>
            <person name="Scheve S."/>
            <person name="Hinrichs C."/>
            <person name="Reinhardt R."/>
            <person name="Rabus R."/>
        </authorList>
    </citation>
    <scope>NUCLEOTIDE SEQUENCE</scope>
    <source>
        <strain evidence="2">4be13</strain>
    </source>
</reference>
<evidence type="ECO:0000256" key="1">
    <source>
        <dbReference type="SAM" id="Phobius"/>
    </source>
</evidence>
<protein>
    <submittedName>
        <fullName evidence="2">Uncharacterized protein</fullName>
    </submittedName>
</protein>
<dbReference type="Proteomes" id="UP000663722">
    <property type="component" value="Chromosome"/>
</dbReference>
<evidence type="ECO:0000313" key="3">
    <source>
        <dbReference type="Proteomes" id="UP000663722"/>
    </source>
</evidence>
<dbReference type="AlphaFoldDB" id="A0A975BUZ6"/>
<organism evidence="2 3">
    <name type="scientific">Desulfonema magnum</name>
    <dbReference type="NCBI Taxonomy" id="45655"/>
    <lineage>
        <taxon>Bacteria</taxon>
        <taxon>Pseudomonadati</taxon>
        <taxon>Thermodesulfobacteriota</taxon>
        <taxon>Desulfobacteria</taxon>
        <taxon>Desulfobacterales</taxon>
        <taxon>Desulfococcaceae</taxon>
        <taxon>Desulfonema</taxon>
    </lineage>
</organism>
<keyword evidence="1" id="KW-0812">Transmembrane</keyword>
<keyword evidence="3" id="KW-1185">Reference proteome</keyword>
<evidence type="ECO:0000313" key="2">
    <source>
        <dbReference type="EMBL" id="QTA91773.1"/>
    </source>
</evidence>
<name>A0A975BUZ6_9BACT</name>
<proteinExistence type="predicted"/>
<feature type="transmembrane region" description="Helical" evidence="1">
    <location>
        <begin position="24"/>
        <end position="44"/>
    </location>
</feature>
<dbReference type="EMBL" id="CP061800">
    <property type="protein sequence ID" value="QTA91773.1"/>
    <property type="molecule type" value="Genomic_DNA"/>
</dbReference>
<keyword evidence="1" id="KW-0472">Membrane</keyword>
<dbReference type="KEGG" id="dmm:dnm_078470"/>
<sequence length="50" mass="5967">MDGVMFFPHDIAYVVKQFAHSQPFFLALFLNISYMDFRITFFVINCNKKN</sequence>
<gene>
    <name evidence="2" type="ORF">dnm_078470</name>
</gene>
<keyword evidence="1" id="KW-1133">Transmembrane helix</keyword>